<feature type="compositionally biased region" description="Basic and acidic residues" evidence="1">
    <location>
        <begin position="474"/>
        <end position="486"/>
    </location>
</feature>
<dbReference type="InterPro" id="IPR003593">
    <property type="entry name" value="AAA+_ATPase"/>
</dbReference>
<name>A0A074Z7K7_AURSE</name>
<accession>A0A074Z7K7</accession>
<dbReference type="EMBL" id="KL584761">
    <property type="protein sequence ID" value="KEQ94876.1"/>
    <property type="molecule type" value="Genomic_DNA"/>
</dbReference>
<evidence type="ECO:0000313" key="3">
    <source>
        <dbReference type="EMBL" id="KEQ94876.1"/>
    </source>
</evidence>
<keyword evidence="4" id="KW-1185">Reference proteome</keyword>
<dbReference type="STRING" id="1043005.A0A074Z7K7"/>
<dbReference type="RefSeq" id="XP_013343229.1">
    <property type="nucleotide sequence ID" value="XM_013487775.1"/>
</dbReference>
<dbReference type="GO" id="GO:0005634">
    <property type="term" value="C:nucleus"/>
    <property type="evidence" value="ECO:0007669"/>
    <property type="project" value="TreeGrafter"/>
</dbReference>
<dbReference type="InterPro" id="IPR027417">
    <property type="entry name" value="P-loop_NTPase"/>
</dbReference>
<dbReference type="HOGENOM" id="CLU_025506_1_0_1"/>
<dbReference type="GO" id="GO:1990275">
    <property type="term" value="F:preribosome binding"/>
    <property type="evidence" value="ECO:0007669"/>
    <property type="project" value="TreeGrafter"/>
</dbReference>
<dbReference type="SMART" id="SM00382">
    <property type="entry name" value="AAA"/>
    <property type="match status" value="1"/>
</dbReference>
<reference evidence="3 4" key="1">
    <citation type="journal article" date="2014" name="BMC Genomics">
        <title>Genome sequencing of four Aureobasidium pullulans varieties: biotechnological potential, stress tolerance, and description of new species.</title>
        <authorList>
            <person name="Gostin Ar C."/>
            <person name="Ohm R.A."/>
            <person name="Kogej T."/>
            <person name="Sonjak S."/>
            <person name="Turk M."/>
            <person name="Zajc J."/>
            <person name="Zalar P."/>
            <person name="Grube M."/>
            <person name="Sun H."/>
            <person name="Han J."/>
            <person name="Sharma A."/>
            <person name="Chiniquy J."/>
            <person name="Ngan C.Y."/>
            <person name="Lipzen A."/>
            <person name="Barry K."/>
            <person name="Grigoriev I.V."/>
            <person name="Gunde-Cimerman N."/>
        </authorList>
    </citation>
    <scope>NUCLEOTIDE SEQUENCE [LARGE SCALE GENOMIC DNA]</scope>
    <source>
        <strain evidence="3 4">EXF-2481</strain>
    </source>
</reference>
<organism evidence="3 4">
    <name type="scientific">Aureobasidium subglaciale (strain EXF-2481)</name>
    <name type="common">Aureobasidium pullulans var. subglaciale</name>
    <dbReference type="NCBI Taxonomy" id="1043005"/>
    <lineage>
        <taxon>Eukaryota</taxon>
        <taxon>Fungi</taxon>
        <taxon>Dikarya</taxon>
        <taxon>Ascomycota</taxon>
        <taxon>Pezizomycotina</taxon>
        <taxon>Dothideomycetes</taxon>
        <taxon>Dothideomycetidae</taxon>
        <taxon>Dothideales</taxon>
        <taxon>Saccotheciaceae</taxon>
        <taxon>Aureobasidium</taxon>
    </lineage>
</organism>
<dbReference type="GO" id="GO:0042254">
    <property type="term" value="P:ribosome biogenesis"/>
    <property type="evidence" value="ECO:0007669"/>
    <property type="project" value="TreeGrafter"/>
</dbReference>
<protein>
    <recommendedName>
        <fullName evidence="2">AAA+ ATPase domain-containing protein</fullName>
    </recommendedName>
</protein>
<dbReference type="InParanoid" id="A0A074Z7K7"/>
<dbReference type="GO" id="GO:0005524">
    <property type="term" value="F:ATP binding"/>
    <property type="evidence" value="ECO:0007669"/>
    <property type="project" value="InterPro"/>
</dbReference>
<dbReference type="Pfam" id="PF00004">
    <property type="entry name" value="AAA"/>
    <property type="match status" value="1"/>
</dbReference>
<dbReference type="Proteomes" id="UP000030641">
    <property type="component" value="Unassembled WGS sequence"/>
</dbReference>
<evidence type="ECO:0000313" key="4">
    <source>
        <dbReference type="Proteomes" id="UP000030641"/>
    </source>
</evidence>
<dbReference type="PANTHER" id="PTHR23077:SF132">
    <property type="entry name" value="ATP-DEPENDENT ZN PROTEASE"/>
    <property type="match status" value="1"/>
</dbReference>
<feature type="domain" description="AAA+ ATPase" evidence="2">
    <location>
        <begin position="221"/>
        <end position="349"/>
    </location>
</feature>
<dbReference type="AlphaFoldDB" id="A0A074Z7K7"/>
<feature type="region of interest" description="Disordered" evidence="1">
    <location>
        <begin position="458"/>
        <end position="486"/>
    </location>
</feature>
<dbReference type="GeneID" id="25366707"/>
<dbReference type="InterPro" id="IPR003959">
    <property type="entry name" value="ATPase_AAA_core"/>
</dbReference>
<proteinExistence type="predicted"/>
<dbReference type="SUPFAM" id="SSF52540">
    <property type="entry name" value="P-loop containing nucleoside triphosphate hydrolases"/>
    <property type="match status" value="1"/>
</dbReference>
<dbReference type="OrthoDB" id="2115716at2759"/>
<dbReference type="GO" id="GO:0003723">
    <property type="term" value="F:RNA binding"/>
    <property type="evidence" value="ECO:0007669"/>
    <property type="project" value="TreeGrafter"/>
</dbReference>
<dbReference type="OMA" id="KYHFKLP"/>
<sequence length="486" mass="54915">MASAQKSPRGAFDIYHKHGSALRVNSEVFLQNELREAHYPSLVTWIGAEECDILGFAKAGHASARIDGGERMYTAIRRYQEPARSLDEPEGSVSDSILFAHWGLGWNGQTVPCYKFRWVDSAWQIREYYAIVTDEGLLQNDQASYADQLIKACGTWTRQLHDEVYVYEDGDWVKNKALYKAVSKASWQDVIINPVMKANLIKDVDSFFNAKSTYQQYNIPWKRGIILYGPPGCGKTISIKALMNSARKKNVANLYVKSFKASGCQSDQASIREIFNKARSIAPAMLIFEDLDSLITDELRSFFLNEVDGVEENDGLLIIGSTNHLDRIDTSITKRPSRFDRKYHFKAPSERERLLYCQYWQQKLSSDPAIDFPDEVCQAVATLTEGFTFAYLKEVFVHTLLIHVGGDDHSAVDDDDEAHDVGKRPHAELISGLSENSFLYKLCKQMDVLAEELRVDGRDGKEKEVVSDEAEVDSEARNGTEGRKGE</sequence>
<evidence type="ECO:0000259" key="2">
    <source>
        <dbReference type="SMART" id="SM00382"/>
    </source>
</evidence>
<dbReference type="GO" id="GO:0016887">
    <property type="term" value="F:ATP hydrolysis activity"/>
    <property type="evidence" value="ECO:0007669"/>
    <property type="project" value="InterPro"/>
</dbReference>
<dbReference type="Gene3D" id="3.40.50.300">
    <property type="entry name" value="P-loop containing nucleotide triphosphate hydrolases"/>
    <property type="match status" value="1"/>
</dbReference>
<gene>
    <name evidence="3" type="ORF">AUEXF2481DRAFT_40828</name>
</gene>
<dbReference type="PANTHER" id="PTHR23077">
    <property type="entry name" value="AAA-FAMILY ATPASE"/>
    <property type="match status" value="1"/>
</dbReference>
<dbReference type="InterPro" id="IPR050168">
    <property type="entry name" value="AAA_ATPase_domain"/>
</dbReference>
<evidence type="ECO:0000256" key="1">
    <source>
        <dbReference type="SAM" id="MobiDB-lite"/>
    </source>
</evidence>